<dbReference type="InterPro" id="IPR023606">
    <property type="entry name" value="CoA-Trfase_III_dom_1_sf"/>
</dbReference>
<protein>
    <submittedName>
        <fullName evidence="2">Formyl-CoA transferase</fullName>
    </submittedName>
</protein>
<evidence type="ECO:0000256" key="1">
    <source>
        <dbReference type="ARBA" id="ARBA00022679"/>
    </source>
</evidence>
<evidence type="ECO:0000313" key="3">
    <source>
        <dbReference type="Proteomes" id="UP001500192"/>
    </source>
</evidence>
<dbReference type="PANTHER" id="PTHR48207:SF3">
    <property type="entry name" value="SUCCINATE--HYDROXYMETHYLGLUTARATE COA-TRANSFERASE"/>
    <property type="match status" value="1"/>
</dbReference>
<dbReference type="InterPro" id="IPR044855">
    <property type="entry name" value="CoA-Trfase_III_dom3_sf"/>
</dbReference>
<dbReference type="InterPro" id="IPR003673">
    <property type="entry name" value="CoA-Trfase_fam_III"/>
</dbReference>
<keyword evidence="3" id="KW-1185">Reference proteome</keyword>
<comment type="caution">
    <text evidence="2">The sequence shown here is derived from an EMBL/GenBank/DDBJ whole genome shotgun (WGS) entry which is preliminary data.</text>
</comment>
<keyword evidence="1 2" id="KW-0808">Transferase</keyword>
<evidence type="ECO:0000313" key="2">
    <source>
        <dbReference type="EMBL" id="GAA5161387.1"/>
    </source>
</evidence>
<reference evidence="3" key="1">
    <citation type="journal article" date="2019" name="Int. J. Syst. Evol. Microbiol.">
        <title>The Global Catalogue of Microorganisms (GCM) 10K type strain sequencing project: providing services to taxonomists for standard genome sequencing and annotation.</title>
        <authorList>
            <consortium name="The Broad Institute Genomics Platform"/>
            <consortium name="The Broad Institute Genome Sequencing Center for Infectious Disease"/>
            <person name="Wu L."/>
            <person name="Ma J."/>
        </authorList>
    </citation>
    <scope>NUCLEOTIDE SEQUENCE [LARGE SCALE GENOMIC DNA]</scope>
    <source>
        <strain evidence="3">JCM 18054</strain>
    </source>
</reference>
<dbReference type="Pfam" id="PF02515">
    <property type="entry name" value="CoA_transf_3"/>
    <property type="match status" value="1"/>
</dbReference>
<dbReference type="Gene3D" id="3.40.50.10540">
    <property type="entry name" value="Crotonobetainyl-coa:carnitine coa-transferase, domain 1"/>
    <property type="match status" value="1"/>
</dbReference>
<dbReference type="Gene3D" id="3.30.1540.10">
    <property type="entry name" value="formyl-coa transferase, domain 3"/>
    <property type="match status" value="1"/>
</dbReference>
<dbReference type="EMBL" id="BAABIB010000059">
    <property type="protein sequence ID" value="GAA5161387.1"/>
    <property type="molecule type" value="Genomic_DNA"/>
</dbReference>
<dbReference type="PANTHER" id="PTHR48207">
    <property type="entry name" value="SUCCINATE--HYDROXYMETHYLGLUTARATE COA-TRANSFERASE"/>
    <property type="match status" value="1"/>
</dbReference>
<organism evidence="2 3">
    <name type="scientific">Amycolatopsis dongchuanensis</name>
    <dbReference type="NCBI Taxonomy" id="1070866"/>
    <lineage>
        <taxon>Bacteria</taxon>
        <taxon>Bacillati</taxon>
        <taxon>Actinomycetota</taxon>
        <taxon>Actinomycetes</taxon>
        <taxon>Pseudonocardiales</taxon>
        <taxon>Pseudonocardiaceae</taxon>
        <taxon>Amycolatopsis</taxon>
    </lineage>
</organism>
<dbReference type="GO" id="GO:0016740">
    <property type="term" value="F:transferase activity"/>
    <property type="evidence" value="ECO:0007669"/>
    <property type="project" value="UniProtKB-KW"/>
</dbReference>
<sequence>MRVLDLTHQVAGPSATLALAFLGADVVKVVPPGDRSSYDATPFYLNNASKRSIAIDLKSEAGHDLALRLADAADVFVENFSPGVVDRLGLSYDVLRERNPRLVYAQIKGFASDSPYANFPSFDPLVQAVSGASSITGDPGGPPMKPGPDVGDTGTGMVAAVGILAALYQRTATGEGQHLELAMADHVATFLRIHYGWPVERDLDTPRFGNGPPFLETTAPSDIYPCPPFGPNDYVQIHCGNDKQWRRFADAIGRPELKDDPRFATMAGRGEHKAEIDAIVTEWTSTKDKVEAMVILGEAGVPAGAVRTTGEVLRDPDLRKRGIFVPVEHPVYGEVPIPAWPVRMSGSPVTVTPPPEPGRHRAEVLRDWLGEEVG</sequence>
<dbReference type="Proteomes" id="UP001500192">
    <property type="component" value="Unassembled WGS sequence"/>
</dbReference>
<name>A0ABP9QG48_9PSEU</name>
<gene>
    <name evidence="2" type="primary">frc</name>
    <name evidence="2" type="ORF">GCM10023214_26480</name>
</gene>
<accession>A0ABP9QG48</accession>
<dbReference type="SUPFAM" id="SSF89796">
    <property type="entry name" value="CoA-transferase family III (CaiB/BaiF)"/>
    <property type="match status" value="1"/>
</dbReference>
<dbReference type="InterPro" id="IPR050483">
    <property type="entry name" value="CoA-transferase_III_domain"/>
</dbReference>
<proteinExistence type="predicted"/>